<evidence type="ECO:0000313" key="3">
    <source>
        <dbReference type="Proteomes" id="UP001243989"/>
    </source>
</evidence>
<name>A0AAI9ZXZ5_9PEZI</name>
<dbReference type="PANTHER" id="PTHR36681:SF3">
    <property type="entry name" value="NUCLEAR GTPASE, GERMINAL CENTER-ASSOCIATED, TANDEM DUPLICATE 3"/>
    <property type="match status" value="1"/>
</dbReference>
<dbReference type="RefSeq" id="XP_060448543.1">
    <property type="nucleotide sequence ID" value="XM_060582344.1"/>
</dbReference>
<proteinExistence type="predicted"/>
<dbReference type="AlphaFoldDB" id="A0AAI9ZXZ5"/>
<sequence>MAGGCSHLAEFVPYLKFIRCSGIEEFSDYNREYRGGDHKNPSAFSPYQSSRRLRGSTDSEPAYHSSHPVPQSWGKFTSTCPSQKGIYFSWDPILYYLSSVDTSSPSTHIGRTIWRPCLPVHERRLLKRRSKLNRLPRITSRSRSTSSHSTMARALVLERKESTFTPVAPPDDNGRPQERKMTFWPLIKVVRVFLKSEILSTGIILVDLKSRGRDSIGTRTAVAAKYIEEYARLWVVMPVNRAINDKTARTLMGTNFKQQLKYDGAYSSILPTMANARDPRAPRAKESRSLRVSGPRRLQRGRWRR</sequence>
<gene>
    <name evidence="2" type="ORF">BDP81DRAFT_185533</name>
</gene>
<dbReference type="GeneID" id="85467206"/>
<feature type="compositionally biased region" description="Basic and acidic residues" evidence="1">
    <location>
        <begin position="277"/>
        <end position="289"/>
    </location>
</feature>
<organism evidence="2 3">
    <name type="scientific">Colletotrichum phormii</name>
    <dbReference type="NCBI Taxonomy" id="359342"/>
    <lineage>
        <taxon>Eukaryota</taxon>
        <taxon>Fungi</taxon>
        <taxon>Dikarya</taxon>
        <taxon>Ascomycota</taxon>
        <taxon>Pezizomycotina</taxon>
        <taxon>Sordariomycetes</taxon>
        <taxon>Hypocreomycetidae</taxon>
        <taxon>Glomerellales</taxon>
        <taxon>Glomerellaceae</taxon>
        <taxon>Colletotrichum</taxon>
        <taxon>Colletotrichum acutatum species complex</taxon>
    </lineage>
</organism>
<protein>
    <submittedName>
        <fullName evidence="2">Uncharacterized protein</fullName>
    </submittedName>
</protein>
<comment type="caution">
    <text evidence="2">The sequence shown here is derived from an EMBL/GenBank/DDBJ whole genome shotgun (WGS) entry which is preliminary data.</text>
</comment>
<feature type="region of interest" description="Disordered" evidence="1">
    <location>
        <begin position="37"/>
        <end position="70"/>
    </location>
</feature>
<keyword evidence="3" id="KW-1185">Reference proteome</keyword>
<dbReference type="PANTHER" id="PTHR36681">
    <property type="entry name" value="NUCLEAR GTPASE, GERMINAL CENTER-ASSOCIATED, TANDEM DUPLICATE 3"/>
    <property type="match status" value="1"/>
</dbReference>
<dbReference type="Proteomes" id="UP001243989">
    <property type="component" value="Unassembled WGS sequence"/>
</dbReference>
<evidence type="ECO:0000256" key="1">
    <source>
        <dbReference type="SAM" id="MobiDB-lite"/>
    </source>
</evidence>
<evidence type="ECO:0000313" key="2">
    <source>
        <dbReference type="EMBL" id="KAK1639936.1"/>
    </source>
</evidence>
<feature type="region of interest" description="Disordered" evidence="1">
    <location>
        <begin position="276"/>
        <end position="305"/>
    </location>
</feature>
<reference evidence="2" key="1">
    <citation type="submission" date="2021-06" db="EMBL/GenBank/DDBJ databases">
        <title>Comparative genomics, transcriptomics and evolutionary studies reveal genomic signatures of adaptation to plant cell wall in hemibiotrophic fungi.</title>
        <authorList>
            <consortium name="DOE Joint Genome Institute"/>
            <person name="Baroncelli R."/>
            <person name="Diaz J.F."/>
            <person name="Benocci T."/>
            <person name="Peng M."/>
            <person name="Battaglia E."/>
            <person name="Haridas S."/>
            <person name="Andreopoulos W."/>
            <person name="Labutti K."/>
            <person name="Pangilinan J."/>
            <person name="Floch G.L."/>
            <person name="Makela M.R."/>
            <person name="Henrissat B."/>
            <person name="Grigoriev I.V."/>
            <person name="Crouch J.A."/>
            <person name="De Vries R.P."/>
            <person name="Sukno S.A."/>
            <person name="Thon M.R."/>
        </authorList>
    </citation>
    <scope>NUCLEOTIDE SEQUENCE</scope>
    <source>
        <strain evidence="2">CBS 102054</strain>
    </source>
</reference>
<accession>A0AAI9ZXZ5</accession>
<dbReference type="EMBL" id="JAHMHQ010000005">
    <property type="protein sequence ID" value="KAK1639936.1"/>
    <property type="molecule type" value="Genomic_DNA"/>
</dbReference>